<dbReference type="HAMAP" id="MF_00273">
    <property type="entry name" value="Ribosomal_eL20"/>
    <property type="match status" value="1"/>
</dbReference>
<evidence type="ECO:0000313" key="7">
    <source>
        <dbReference type="Proteomes" id="UP000591131"/>
    </source>
</evidence>
<comment type="similarity">
    <text evidence="1 4">Belongs to the eukaryotic ribosomal protein eL20 family.</text>
</comment>
<dbReference type="InterPro" id="IPR021138">
    <property type="entry name" value="Ribosomal_eL20_eukaryotes"/>
</dbReference>
<evidence type="ECO:0000256" key="4">
    <source>
        <dbReference type="PIRNR" id="PIRNR002190"/>
    </source>
</evidence>
<dbReference type="EMBL" id="JAAPAO010000062">
    <property type="protein sequence ID" value="KAF4674478.1"/>
    <property type="molecule type" value="Genomic_DNA"/>
</dbReference>
<dbReference type="GO" id="GO:0005840">
    <property type="term" value="C:ribosome"/>
    <property type="evidence" value="ECO:0007669"/>
    <property type="project" value="UniProtKB-KW"/>
</dbReference>
<evidence type="ECO:0000256" key="3">
    <source>
        <dbReference type="ARBA" id="ARBA00023274"/>
    </source>
</evidence>
<gene>
    <name evidence="6" type="primary">RPL18A</name>
    <name evidence="6" type="ORF">FOL47_009161</name>
</gene>
<name>A0A7J6MS92_PERCH</name>
<organism evidence="6 7">
    <name type="scientific">Perkinsus chesapeaki</name>
    <name type="common">Clam parasite</name>
    <name type="synonym">Perkinsus andrewsi</name>
    <dbReference type="NCBI Taxonomy" id="330153"/>
    <lineage>
        <taxon>Eukaryota</taxon>
        <taxon>Sar</taxon>
        <taxon>Alveolata</taxon>
        <taxon>Perkinsozoa</taxon>
        <taxon>Perkinsea</taxon>
        <taxon>Perkinsida</taxon>
        <taxon>Perkinsidae</taxon>
        <taxon>Perkinsus</taxon>
    </lineage>
</organism>
<dbReference type="OrthoDB" id="1294322at2759"/>
<dbReference type="Gene3D" id="3.10.20.10">
    <property type="match status" value="2"/>
</dbReference>
<accession>A0A7J6MS92</accession>
<dbReference type="Pfam" id="PF01775">
    <property type="entry name" value="Ribosomal_L18A"/>
    <property type="match status" value="1"/>
</dbReference>
<proteinExistence type="inferred from homology"/>
<dbReference type="PIRSF" id="PIRSF002190">
    <property type="entry name" value="Ribosomal_L18a"/>
    <property type="match status" value="1"/>
</dbReference>
<evidence type="ECO:0000256" key="2">
    <source>
        <dbReference type="ARBA" id="ARBA00022980"/>
    </source>
</evidence>
<keyword evidence="2 4" id="KW-0689">Ribosomal protein</keyword>
<feature type="domain" description="Large ribosomal subunit protein eL20" evidence="5">
    <location>
        <begin position="12"/>
        <end position="134"/>
    </location>
</feature>
<keyword evidence="7" id="KW-1185">Reference proteome</keyword>
<reference evidence="6 7" key="1">
    <citation type="submission" date="2020-04" db="EMBL/GenBank/DDBJ databases">
        <title>Perkinsus chesapeaki whole genome sequence.</title>
        <authorList>
            <person name="Bogema D.R."/>
        </authorList>
    </citation>
    <scope>NUCLEOTIDE SEQUENCE [LARGE SCALE GENOMIC DNA]</scope>
    <source>
        <strain evidence="6">ATCC PRA-425</strain>
    </source>
</reference>
<dbReference type="InterPro" id="IPR028877">
    <property type="entry name" value="Ribosomal_eL20"/>
</dbReference>
<comment type="caution">
    <text evidence="6">The sequence shown here is derived from an EMBL/GenBank/DDBJ whole genome shotgun (WGS) entry which is preliminary data.</text>
</comment>
<sequence length="184" mass="21320">MVKTDPSISMKMHLYQLVGRAAPSAKNPKPKIFRMKMFARNSVVAKSKFWYYMKRITKAKLTGGEMLGITECFEKHPTTVNNYGIWLRYDSRSGTHNMYKEYRDTTLTGAVGQMYQEMAGRHRALASNVQIIKTATLKNDECRRPHITQYHHNAKFPLPRRIPRTALKYKKTFRAGSRPSVFAQ</sequence>
<dbReference type="Proteomes" id="UP000591131">
    <property type="component" value="Unassembled WGS sequence"/>
</dbReference>
<evidence type="ECO:0000256" key="1">
    <source>
        <dbReference type="ARBA" id="ARBA00009362"/>
    </source>
</evidence>
<keyword evidence="3 4" id="KW-0687">Ribonucleoprotein</keyword>
<dbReference type="PANTHER" id="PTHR10052">
    <property type="entry name" value="60S RIBOSOMAL PROTEIN L18A"/>
    <property type="match status" value="1"/>
</dbReference>
<dbReference type="FunFam" id="3.10.20.10:FF:000001">
    <property type="entry name" value="60S ribosomal protein L18a"/>
    <property type="match status" value="1"/>
</dbReference>
<dbReference type="SUPFAM" id="SSF160374">
    <property type="entry name" value="RplX-like"/>
    <property type="match status" value="1"/>
</dbReference>
<evidence type="ECO:0000259" key="5">
    <source>
        <dbReference type="Pfam" id="PF01775"/>
    </source>
</evidence>
<protein>
    <recommendedName>
        <fullName evidence="4">60S ribosomal protein L18a</fullName>
    </recommendedName>
</protein>
<dbReference type="GO" id="GO:0003735">
    <property type="term" value="F:structural constituent of ribosome"/>
    <property type="evidence" value="ECO:0007669"/>
    <property type="project" value="InterPro"/>
</dbReference>
<dbReference type="InterPro" id="IPR023573">
    <property type="entry name" value="Ribosomal_eL20_dom"/>
</dbReference>
<dbReference type="AlphaFoldDB" id="A0A7J6MS92"/>
<dbReference type="GO" id="GO:0006412">
    <property type="term" value="P:translation"/>
    <property type="evidence" value="ECO:0007669"/>
    <property type="project" value="InterPro"/>
</dbReference>
<evidence type="ECO:0000313" key="6">
    <source>
        <dbReference type="EMBL" id="KAF4674478.1"/>
    </source>
</evidence>
<dbReference type="GO" id="GO:1990904">
    <property type="term" value="C:ribonucleoprotein complex"/>
    <property type="evidence" value="ECO:0007669"/>
    <property type="project" value="UniProtKB-KW"/>
</dbReference>